<organism evidence="3">
    <name type="scientific">uncultured Cytophagales bacterium</name>
    <dbReference type="NCBI Taxonomy" id="158755"/>
    <lineage>
        <taxon>Bacteria</taxon>
        <taxon>Pseudomonadati</taxon>
        <taxon>Bacteroidota</taxon>
        <taxon>Sphingobacteriia</taxon>
        <taxon>Sphingobacteriales</taxon>
        <taxon>environmental samples</taxon>
    </lineage>
</organism>
<dbReference type="Gene3D" id="3.40.50.720">
    <property type="entry name" value="NAD(P)-binding Rossmann-like Domain"/>
    <property type="match status" value="1"/>
</dbReference>
<dbReference type="PRINTS" id="PR00081">
    <property type="entry name" value="GDHRDH"/>
</dbReference>
<dbReference type="PANTHER" id="PTHR48107:SF16">
    <property type="entry name" value="NADPH-DEPENDENT ALDEHYDE REDUCTASE 1, CHLOROPLASTIC"/>
    <property type="match status" value="1"/>
</dbReference>
<keyword evidence="2" id="KW-0560">Oxidoreductase</keyword>
<dbReference type="GO" id="GO:0016614">
    <property type="term" value="F:oxidoreductase activity, acting on CH-OH group of donors"/>
    <property type="evidence" value="ECO:0007669"/>
    <property type="project" value="UniProtKB-ARBA"/>
</dbReference>
<dbReference type="PANTHER" id="PTHR48107">
    <property type="entry name" value="NADPH-DEPENDENT ALDEHYDE REDUCTASE-LIKE PROTEIN, CHLOROPLASTIC-RELATED"/>
    <property type="match status" value="1"/>
</dbReference>
<dbReference type="SUPFAM" id="SSF51735">
    <property type="entry name" value="NAD(P)-binding Rossmann-fold domains"/>
    <property type="match status" value="1"/>
</dbReference>
<comment type="similarity">
    <text evidence="1">Belongs to the short-chain dehydrogenases/reductases (SDR) family.</text>
</comment>
<dbReference type="PROSITE" id="PS00061">
    <property type="entry name" value="ADH_SHORT"/>
    <property type="match status" value="1"/>
</dbReference>
<dbReference type="InterPro" id="IPR020904">
    <property type="entry name" value="Sc_DH/Rdtase_CS"/>
</dbReference>
<evidence type="ECO:0000256" key="1">
    <source>
        <dbReference type="ARBA" id="ARBA00006484"/>
    </source>
</evidence>
<gene>
    <name evidence="3" type="ORF">AVDCRST_MAG56-6407</name>
</gene>
<dbReference type="Pfam" id="PF13561">
    <property type="entry name" value="adh_short_C2"/>
    <property type="match status" value="1"/>
</dbReference>
<dbReference type="EMBL" id="CADCTQ010000531">
    <property type="protein sequence ID" value="CAA9313530.1"/>
    <property type="molecule type" value="Genomic_DNA"/>
</dbReference>
<reference evidence="3" key="1">
    <citation type="submission" date="2020-02" db="EMBL/GenBank/DDBJ databases">
        <authorList>
            <person name="Meier V. D."/>
        </authorList>
    </citation>
    <scope>NUCLEOTIDE SEQUENCE</scope>
    <source>
        <strain evidence="3">AVDCRST_MAG56</strain>
    </source>
</reference>
<protein>
    <submittedName>
        <fullName evidence="3">Oxidoreductase, short-chain dehydrogenase/reductase family</fullName>
    </submittedName>
</protein>
<proteinExistence type="inferred from homology"/>
<evidence type="ECO:0000313" key="3">
    <source>
        <dbReference type="EMBL" id="CAA9313530.1"/>
    </source>
</evidence>
<name>A0A6J4KT55_9SPHI</name>
<evidence type="ECO:0000256" key="2">
    <source>
        <dbReference type="ARBA" id="ARBA00023002"/>
    </source>
</evidence>
<sequence>MTFRTNIYSIFHLCKAAVPHMPPGSSIINTCSVEAYQPDAMLLPYATTKGAIVTFSKGLAQMLAPKGIRVNSVAPGPVWTPLIPATMPPQQVSTFGQDTPMQRPAQPAELAPVYVLLASQESSYISGATIPVTGGTPLI</sequence>
<dbReference type="AlphaFoldDB" id="A0A6J4KT55"/>
<accession>A0A6J4KT55</accession>
<dbReference type="InterPro" id="IPR036291">
    <property type="entry name" value="NAD(P)-bd_dom_sf"/>
</dbReference>
<dbReference type="InterPro" id="IPR002347">
    <property type="entry name" value="SDR_fam"/>
</dbReference>